<dbReference type="InterPro" id="IPR011991">
    <property type="entry name" value="ArsR-like_HTH"/>
</dbReference>
<protein>
    <submittedName>
        <fullName evidence="5">ArsR family transcriptional regulator</fullName>
    </submittedName>
</protein>
<dbReference type="SMART" id="SM00418">
    <property type="entry name" value="HTH_ARSR"/>
    <property type="match status" value="1"/>
</dbReference>
<dbReference type="EMBL" id="CP013050">
    <property type="protein sequence ID" value="ALM74473.1"/>
    <property type="molecule type" value="Genomic_DNA"/>
</dbReference>
<dbReference type="PATRIC" id="fig|55802.8.peg.501"/>
<dbReference type="Proteomes" id="UP000066042">
    <property type="component" value="Chromosome"/>
</dbReference>
<evidence type="ECO:0000256" key="2">
    <source>
        <dbReference type="ARBA" id="ARBA00023125"/>
    </source>
</evidence>
<evidence type="ECO:0000256" key="1">
    <source>
        <dbReference type="ARBA" id="ARBA00023015"/>
    </source>
</evidence>
<gene>
    <name evidence="5" type="ORF">TBCH5v1_0505</name>
</gene>
<dbReference type="PROSITE" id="PS50987">
    <property type="entry name" value="HTH_ARSR_2"/>
    <property type="match status" value="1"/>
</dbReference>
<dbReference type="GO" id="GO:0003700">
    <property type="term" value="F:DNA-binding transcription factor activity"/>
    <property type="evidence" value="ECO:0007669"/>
    <property type="project" value="InterPro"/>
</dbReference>
<dbReference type="GeneID" id="26135789"/>
<dbReference type="SUPFAM" id="SSF46785">
    <property type="entry name" value="Winged helix' DNA-binding domain"/>
    <property type="match status" value="1"/>
</dbReference>
<sequence>MVTITERDIADRGAEIFKSLANPIRLRILALCLNKERTSKELREILGISKPLLISHLRKLINAGLLEYRIELDEKKMIVKKYYRTKNVDICLSDILTKIKLEE</sequence>
<evidence type="ECO:0000256" key="3">
    <source>
        <dbReference type="ARBA" id="ARBA00023163"/>
    </source>
</evidence>
<proteinExistence type="predicted"/>
<dbReference type="InterPro" id="IPR051081">
    <property type="entry name" value="HTH_MetalResp_TranReg"/>
</dbReference>
<keyword evidence="3" id="KW-0804">Transcription</keyword>
<keyword evidence="1" id="KW-0805">Transcription regulation</keyword>
<evidence type="ECO:0000259" key="4">
    <source>
        <dbReference type="PROSITE" id="PS50987"/>
    </source>
</evidence>
<dbReference type="PANTHER" id="PTHR33154">
    <property type="entry name" value="TRANSCRIPTIONAL REGULATOR, ARSR FAMILY"/>
    <property type="match status" value="1"/>
</dbReference>
<accession>A0A0S1X9L0</accession>
<dbReference type="Gene3D" id="1.10.10.10">
    <property type="entry name" value="Winged helix-like DNA-binding domain superfamily/Winged helix DNA-binding domain"/>
    <property type="match status" value="1"/>
</dbReference>
<dbReference type="CDD" id="cd00090">
    <property type="entry name" value="HTH_ARSR"/>
    <property type="match status" value="1"/>
</dbReference>
<organism evidence="5 6">
    <name type="scientific">Thermococcus barophilus</name>
    <dbReference type="NCBI Taxonomy" id="55802"/>
    <lineage>
        <taxon>Archaea</taxon>
        <taxon>Methanobacteriati</taxon>
        <taxon>Methanobacteriota</taxon>
        <taxon>Thermococci</taxon>
        <taxon>Thermococcales</taxon>
        <taxon>Thermococcaceae</taxon>
        <taxon>Thermococcus</taxon>
    </lineage>
</organism>
<keyword evidence="2" id="KW-0238">DNA-binding</keyword>
<dbReference type="AlphaFoldDB" id="A0A0S1X9L0"/>
<dbReference type="GO" id="GO:0003677">
    <property type="term" value="F:DNA binding"/>
    <property type="evidence" value="ECO:0007669"/>
    <property type="project" value="UniProtKB-KW"/>
</dbReference>
<dbReference type="STRING" id="55802.TBCH5v1_0505"/>
<name>A0A0S1X9L0_THEBA</name>
<reference evidence="5 6" key="1">
    <citation type="journal article" date="2016" name="Genome Announc.">
        <title>Complete genome sequence of the hyperthermophilic and piezophilic archaeon Thermococcus barophilus Ch5, capable of growth at the expense of hydrogenogenesis from carbon monoxide and formate.</title>
        <authorList>
            <person name="Oger P."/>
            <person name="Sokolova T.G."/>
            <person name="Kozhevnikova D.A."/>
            <person name="Taranov E.A."/>
            <person name="Vannier P."/>
            <person name="Lee H.S."/>
            <person name="Kwon K.K."/>
            <person name="Kang S.G."/>
            <person name="Lee J.H."/>
            <person name="Bonch-Osmolovskaya E.A."/>
            <person name="Lebedinsky A.V."/>
        </authorList>
    </citation>
    <scope>NUCLEOTIDE SEQUENCE [LARGE SCALE GENOMIC DNA]</scope>
    <source>
        <strain evidence="6">Ch5</strain>
    </source>
</reference>
<evidence type="ECO:0000313" key="5">
    <source>
        <dbReference type="EMBL" id="ALM74473.1"/>
    </source>
</evidence>
<dbReference type="RefSeq" id="WP_145973164.1">
    <property type="nucleotide sequence ID" value="NZ_CP013050.1"/>
</dbReference>
<evidence type="ECO:0000313" key="6">
    <source>
        <dbReference type="Proteomes" id="UP000066042"/>
    </source>
</evidence>
<dbReference type="InterPro" id="IPR001845">
    <property type="entry name" value="HTH_ArsR_DNA-bd_dom"/>
</dbReference>
<dbReference type="Pfam" id="PF01022">
    <property type="entry name" value="HTH_5"/>
    <property type="match status" value="1"/>
</dbReference>
<dbReference type="PANTHER" id="PTHR33154:SF33">
    <property type="entry name" value="TRANSCRIPTIONAL REPRESSOR SDPR"/>
    <property type="match status" value="1"/>
</dbReference>
<feature type="domain" description="HTH arsR-type" evidence="4">
    <location>
        <begin position="5"/>
        <end position="103"/>
    </location>
</feature>
<dbReference type="InterPro" id="IPR036388">
    <property type="entry name" value="WH-like_DNA-bd_sf"/>
</dbReference>
<dbReference type="InterPro" id="IPR036390">
    <property type="entry name" value="WH_DNA-bd_sf"/>
</dbReference>